<dbReference type="GO" id="GO:0015221">
    <property type="term" value="F:lipopolysaccharide transmembrane transporter activity"/>
    <property type="evidence" value="ECO:0007669"/>
    <property type="project" value="InterPro"/>
</dbReference>
<reference evidence="2" key="1">
    <citation type="submission" date="2022-10" db="EMBL/GenBank/DDBJ databases">
        <authorList>
            <person name="Yu W.X."/>
        </authorList>
    </citation>
    <scope>NUCLEOTIDE SEQUENCE</scope>
    <source>
        <strain evidence="2">AAT</strain>
    </source>
</reference>
<proteinExistence type="predicted"/>
<sequence length="197" mass="23052">MESEYLNSNKQNIFKTASGIMLLAVLLFIYSCSSNKPEEIKAIEEIQNIPSLELYDYESFITDSGEVKYHLITPKLLNYDKREDPYKEFPLGGHIITYDSINVIRSEIKCKYAINYEKEKLWDLRNNVEAINKDGVIFNTEQLFWNETEKRIYTEKFIKITTEDNIITGYGLEATQDLDEYEIQNVTAILEVETDEK</sequence>
<dbReference type="Gene3D" id="2.60.450.10">
    <property type="entry name" value="Lipopolysaccharide (LPS) transport protein A like domain"/>
    <property type="match status" value="1"/>
</dbReference>
<dbReference type="NCBIfam" id="TIGR04409">
    <property type="entry name" value="LptC_YrbK"/>
    <property type="match status" value="1"/>
</dbReference>
<keyword evidence="3" id="KW-1185">Reference proteome</keyword>
<protein>
    <submittedName>
        <fullName evidence="2">LPS export ABC transporter periplasmic protein LptC</fullName>
    </submittedName>
</protein>
<feature type="transmembrane region" description="Helical" evidence="1">
    <location>
        <begin position="12"/>
        <end position="30"/>
    </location>
</feature>
<dbReference type="AlphaFoldDB" id="A0AAE3M760"/>
<evidence type="ECO:0000256" key="1">
    <source>
        <dbReference type="SAM" id="Phobius"/>
    </source>
</evidence>
<accession>A0AAE3M760</accession>
<name>A0AAE3M760_9BACT</name>
<evidence type="ECO:0000313" key="2">
    <source>
        <dbReference type="EMBL" id="MCW3788389.1"/>
    </source>
</evidence>
<dbReference type="Proteomes" id="UP001209229">
    <property type="component" value="Unassembled WGS sequence"/>
</dbReference>
<evidence type="ECO:0000313" key="3">
    <source>
        <dbReference type="Proteomes" id="UP001209229"/>
    </source>
</evidence>
<dbReference type="InterPro" id="IPR026265">
    <property type="entry name" value="LptC"/>
</dbReference>
<keyword evidence="1" id="KW-0812">Transmembrane</keyword>
<keyword evidence="1" id="KW-0472">Membrane</keyword>
<dbReference type="RefSeq" id="WP_301191949.1">
    <property type="nucleotide sequence ID" value="NZ_JAPDPJ010000052.1"/>
</dbReference>
<organism evidence="2 3">
    <name type="scientific">Plebeiibacterium sediminum</name>
    <dbReference type="NCBI Taxonomy" id="2992112"/>
    <lineage>
        <taxon>Bacteria</taxon>
        <taxon>Pseudomonadati</taxon>
        <taxon>Bacteroidota</taxon>
        <taxon>Bacteroidia</taxon>
        <taxon>Marinilabiliales</taxon>
        <taxon>Marinilabiliaceae</taxon>
        <taxon>Plebeiibacterium</taxon>
    </lineage>
</organism>
<dbReference type="GO" id="GO:0005886">
    <property type="term" value="C:plasma membrane"/>
    <property type="evidence" value="ECO:0007669"/>
    <property type="project" value="InterPro"/>
</dbReference>
<dbReference type="InterPro" id="IPR010664">
    <property type="entry name" value="LipoPS_assembly_LptC-rel"/>
</dbReference>
<dbReference type="Pfam" id="PF06835">
    <property type="entry name" value="LptC"/>
    <property type="match status" value="1"/>
</dbReference>
<comment type="caution">
    <text evidence="2">The sequence shown here is derived from an EMBL/GenBank/DDBJ whole genome shotgun (WGS) entry which is preliminary data.</text>
</comment>
<dbReference type="EMBL" id="JAPDPJ010000052">
    <property type="protein sequence ID" value="MCW3788389.1"/>
    <property type="molecule type" value="Genomic_DNA"/>
</dbReference>
<gene>
    <name evidence="2" type="primary">lptC</name>
    <name evidence="2" type="ORF">OM075_18115</name>
</gene>
<keyword evidence="1" id="KW-1133">Transmembrane helix</keyword>